<evidence type="ECO:0000256" key="6">
    <source>
        <dbReference type="ARBA" id="ARBA00023157"/>
    </source>
</evidence>
<evidence type="ECO:0000256" key="8">
    <source>
        <dbReference type="PROSITE-ProRule" id="PRU00124"/>
    </source>
</evidence>
<evidence type="ECO:0000256" key="1">
    <source>
        <dbReference type="ARBA" id="ARBA00004479"/>
    </source>
</evidence>
<dbReference type="InterPro" id="IPR013980">
    <property type="entry name" value="MANSC_dom"/>
</dbReference>
<keyword evidence="3" id="KW-0732">Signal</keyword>
<gene>
    <name evidence="13" type="primary">LOC107071551</name>
</gene>
<keyword evidence="7" id="KW-0325">Glycoprotein</keyword>
<dbReference type="SMART" id="SM00192">
    <property type="entry name" value="LDLa"/>
    <property type="match status" value="1"/>
</dbReference>
<dbReference type="PANTHER" id="PTHR46876">
    <property type="entry name" value="LOW-DENSITY LIPOPROTEIN RECEPTOR-RELATED PROTEIN 11"/>
    <property type="match status" value="1"/>
</dbReference>
<proteinExistence type="predicted"/>
<dbReference type="PROSITE" id="PS50068">
    <property type="entry name" value="LDLRA_2"/>
    <property type="match status" value="1"/>
</dbReference>
<dbReference type="CDD" id="cd00112">
    <property type="entry name" value="LDLa"/>
    <property type="match status" value="1"/>
</dbReference>
<dbReference type="SUPFAM" id="SSF57424">
    <property type="entry name" value="LDL receptor-like module"/>
    <property type="match status" value="1"/>
</dbReference>
<dbReference type="Pfam" id="PF00057">
    <property type="entry name" value="Ldl_recept_a"/>
    <property type="match status" value="1"/>
</dbReference>
<evidence type="ECO:0000313" key="12">
    <source>
        <dbReference type="Proteomes" id="UP000694924"/>
    </source>
</evidence>
<dbReference type="RefSeq" id="XP_015186117.1">
    <property type="nucleotide sequence ID" value="XM_015330631.1"/>
</dbReference>
<dbReference type="PANTHER" id="PTHR46876:SF1">
    <property type="entry name" value="LOW-DENSITY LIPOPROTEIN RECEPTOR-RELATED PROTEIN 11"/>
    <property type="match status" value="1"/>
</dbReference>
<evidence type="ECO:0000256" key="3">
    <source>
        <dbReference type="ARBA" id="ARBA00022729"/>
    </source>
</evidence>
<dbReference type="SMART" id="SM00765">
    <property type="entry name" value="MANEC"/>
    <property type="match status" value="1"/>
</dbReference>
<dbReference type="InterPro" id="IPR023415">
    <property type="entry name" value="LDLR_class-A_CS"/>
</dbReference>
<sequence>MYYKELYVVFINVIAIFHNINGEISLVKNEEHINAGNNDDTCFKSFDVHTNKIIKTEDSRDLGAKYLNEMDVESREECFKFCCNTDKCDVFIFEEKKPGSCYLFECGPLQDFKCKFTTHVNYTSAVRTNYNIHSHTQSEEQIRLSQHEHELKSLRKLADTPPVEYSITEHPVKASVTVISRLILTTPSPKRGCSHNQYECRSTGDCIAIYNVCDGIPQCADGSDEAADLVCPTEKPTVSASVAAIQGPSPQLPSNAINYQRMIDQHKAFVPIYPRGPENNVKPWELPSITNQVLSQPANRLYPQMEIPQMQKNFGLPAYQGDYQPLYEQNKDSYIPANSYREQNNFNPYDPNQPHIFSHKGSGVIREPDVDGNVYVDFKNPSSHFSSPNKVIWQETPVQQAPSIIPKLPQKLVNHLNEDSKNTVSPPCETSVQHTDDTLVKEREHGKVDKKIPEETSHIKLDKHNIDKFNNTSKINNSKQQQNNHGHKSEITDHKSIIVLENHVKEHEKSAVVAEHLQQINDHDNLRPRGAVISLALGLITTAITAALIACRLRIVKRRGHRGHGPYAHDADYLVNGMYL</sequence>
<evidence type="ECO:0000259" key="10">
    <source>
        <dbReference type="PROSITE" id="PS50948"/>
    </source>
</evidence>
<protein>
    <submittedName>
        <fullName evidence="13">Uncharacterized protein LOC107071551</fullName>
    </submittedName>
</protein>
<dbReference type="InterPro" id="IPR036055">
    <property type="entry name" value="LDL_receptor-like_sf"/>
</dbReference>
<keyword evidence="5 9" id="KW-0472">Membrane</keyword>
<evidence type="ECO:0000256" key="7">
    <source>
        <dbReference type="ARBA" id="ARBA00023180"/>
    </source>
</evidence>
<dbReference type="InterPro" id="IPR003609">
    <property type="entry name" value="Pan_app"/>
</dbReference>
<dbReference type="PROSITE" id="PS50986">
    <property type="entry name" value="MANSC"/>
    <property type="match status" value="1"/>
</dbReference>
<dbReference type="Gene3D" id="4.10.400.10">
    <property type="entry name" value="Low-density Lipoprotein Receptor"/>
    <property type="match status" value="1"/>
</dbReference>
<feature type="domain" description="MANSC" evidence="11">
    <location>
        <begin position="48"/>
        <end position="125"/>
    </location>
</feature>
<evidence type="ECO:0000256" key="4">
    <source>
        <dbReference type="ARBA" id="ARBA00022989"/>
    </source>
</evidence>
<keyword evidence="12" id="KW-1185">Reference proteome</keyword>
<evidence type="ECO:0000313" key="13">
    <source>
        <dbReference type="RefSeq" id="XP_015186117.1"/>
    </source>
</evidence>
<dbReference type="InterPro" id="IPR002172">
    <property type="entry name" value="LDrepeatLR_classA_rpt"/>
</dbReference>
<dbReference type="Proteomes" id="UP000694924">
    <property type="component" value="Unplaced"/>
</dbReference>
<keyword evidence="4 9" id="KW-1133">Transmembrane helix</keyword>
<feature type="transmembrane region" description="Helical" evidence="9">
    <location>
        <begin position="531"/>
        <end position="553"/>
    </location>
</feature>
<comment type="subcellular location">
    <subcellularLocation>
        <location evidence="1">Membrane</location>
        <topology evidence="1">Single-pass type I membrane protein</topology>
    </subcellularLocation>
</comment>
<feature type="domain" description="Apple" evidence="10">
    <location>
        <begin position="42"/>
        <end position="127"/>
    </location>
</feature>
<dbReference type="PROSITE" id="PS01209">
    <property type="entry name" value="LDLRA_1"/>
    <property type="match status" value="1"/>
</dbReference>
<dbReference type="InterPro" id="IPR011106">
    <property type="entry name" value="MANSC_N"/>
</dbReference>
<organism evidence="12 13">
    <name type="scientific">Polistes dominula</name>
    <name type="common">European paper wasp</name>
    <name type="synonym">Vespa dominula</name>
    <dbReference type="NCBI Taxonomy" id="743375"/>
    <lineage>
        <taxon>Eukaryota</taxon>
        <taxon>Metazoa</taxon>
        <taxon>Ecdysozoa</taxon>
        <taxon>Arthropoda</taxon>
        <taxon>Hexapoda</taxon>
        <taxon>Insecta</taxon>
        <taxon>Pterygota</taxon>
        <taxon>Neoptera</taxon>
        <taxon>Endopterygota</taxon>
        <taxon>Hymenoptera</taxon>
        <taxon>Apocrita</taxon>
        <taxon>Aculeata</taxon>
        <taxon>Vespoidea</taxon>
        <taxon>Vespidae</taxon>
        <taxon>Polistinae</taxon>
        <taxon>Polistini</taxon>
        <taxon>Polistes</taxon>
    </lineage>
</organism>
<name>A0ABM1J0Y0_POLDO</name>
<dbReference type="GeneID" id="107071551"/>
<reference evidence="13" key="1">
    <citation type="submission" date="2025-08" db="UniProtKB">
        <authorList>
            <consortium name="RefSeq"/>
        </authorList>
    </citation>
    <scope>IDENTIFICATION</scope>
    <source>
        <tissue evidence="13">Whole body</tissue>
    </source>
</reference>
<evidence type="ECO:0000259" key="11">
    <source>
        <dbReference type="PROSITE" id="PS50986"/>
    </source>
</evidence>
<keyword evidence="6" id="KW-1015">Disulfide bond</keyword>
<comment type="caution">
    <text evidence="8">Lacks conserved residue(s) required for the propagation of feature annotation.</text>
</comment>
<evidence type="ECO:0000256" key="5">
    <source>
        <dbReference type="ARBA" id="ARBA00023136"/>
    </source>
</evidence>
<accession>A0ABM1J0Y0</accession>
<evidence type="ECO:0000256" key="2">
    <source>
        <dbReference type="ARBA" id="ARBA00022692"/>
    </source>
</evidence>
<evidence type="ECO:0000256" key="9">
    <source>
        <dbReference type="SAM" id="Phobius"/>
    </source>
</evidence>
<dbReference type="Pfam" id="PF07502">
    <property type="entry name" value="MANEC"/>
    <property type="match status" value="1"/>
</dbReference>
<keyword evidence="2 9" id="KW-0812">Transmembrane</keyword>
<dbReference type="PROSITE" id="PS50948">
    <property type="entry name" value="PAN"/>
    <property type="match status" value="1"/>
</dbReference>